<feature type="domain" description="PRD" evidence="6">
    <location>
        <begin position="304"/>
        <end position="411"/>
    </location>
</feature>
<evidence type="ECO:0000313" key="9">
    <source>
        <dbReference type="Proteomes" id="UP000265489"/>
    </source>
</evidence>
<dbReference type="CDD" id="cd00211">
    <property type="entry name" value="PTS_IIA_fru"/>
    <property type="match status" value="1"/>
</dbReference>
<feature type="domain" description="PTS EIIA type-2" evidence="5">
    <location>
        <begin position="513"/>
        <end position="654"/>
    </location>
</feature>
<evidence type="ECO:0000259" key="6">
    <source>
        <dbReference type="PROSITE" id="PS51372"/>
    </source>
</evidence>
<dbReference type="Gene3D" id="3.40.930.10">
    <property type="entry name" value="Mannitol-specific EII, Chain A"/>
    <property type="match status" value="1"/>
</dbReference>
<dbReference type="PROSITE" id="PS51372">
    <property type="entry name" value="PRD_2"/>
    <property type="match status" value="2"/>
</dbReference>
<dbReference type="InterPro" id="IPR002178">
    <property type="entry name" value="PTS_EIIA_type-2_dom"/>
</dbReference>
<dbReference type="EMBL" id="QRYQ01000003">
    <property type="protein sequence ID" value="RGU93341.1"/>
    <property type="molecule type" value="Genomic_DNA"/>
</dbReference>
<evidence type="ECO:0000256" key="4">
    <source>
        <dbReference type="ARBA" id="ARBA00023163"/>
    </source>
</evidence>
<evidence type="ECO:0000313" key="7">
    <source>
        <dbReference type="EMBL" id="RGU93341.1"/>
    </source>
</evidence>
<organism evidence="7 9">
    <name type="scientific">Holdemanella biformis</name>
    <dbReference type="NCBI Taxonomy" id="1735"/>
    <lineage>
        <taxon>Bacteria</taxon>
        <taxon>Bacillati</taxon>
        <taxon>Bacillota</taxon>
        <taxon>Erysipelotrichia</taxon>
        <taxon>Erysipelotrichales</taxon>
        <taxon>Erysipelotrichaceae</taxon>
        <taxon>Holdemanella</taxon>
    </lineage>
</organism>
<sequence length="654" mass="76926">MKEAKKQYYNTEILNCLIEGDVVSTQQIADAVGMSEKSIRNKIFDINEYLQENDMGIIQKKPRVGMWLECTEEQKQKLQSVLMNRNTVVVKDDDNDRVMELLKIFFKLRPWETITTQRLTEELYLSAPTVLKIIRECEKWLAPYKVKIANEKNRGYRLDCNENEYRVAMKDFIMSDFDNEKIKSNMDYFFYNMDTKLIQKSIIETENEWNYRFTDESFYEIFIYCCIAYQRREIESPKVEDRGEIQILQKYNEYPFTVAIFKKLQEKLHVFFSNEEVLFLAIQMMCSKFIGISAVDETLEQVQKYDNKLIEFVDMSLHVVGNILDVDLSQDEKLKESLIIHLRPTIFRIRHGLSQTNSLVHFIKSEYKTVFRATMSISIMFEEYYGLQLTEDEVGYIVLYIQSALERIKRHFNVLLIADFSRGHAQLLTERLKKSISEIKEIRVMSTHDFKLYGDKTSDVIITQKELDVKDSRIIVIPNLLSDSGIVSLREQINVVLKSRDEKVTSFSPECYPLLDPDLIFVHQKYEDKESLLSFMSSAMAKRGYVSTNFFETVMEREKATTTSIGNNISVTHGAQSEVIEPKLSIAVLDKPIRWNDDEVDLVFLLGFKMTTPEEIKRIQCFYKEYISIIEREENLKKIKSMKSNIDLYKFLIQ</sequence>
<dbReference type="GeneID" id="66579118"/>
<accession>A0A395W971</accession>
<dbReference type="InterPro" id="IPR036634">
    <property type="entry name" value="PRD_sf"/>
</dbReference>
<dbReference type="RefSeq" id="WP_118012171.1">
    <property type="nucleotide sequence ID" value="NZ_CATXNH010000009.1"/>
</dbReference>
<keyword evidence="4" id="KW-0804">Transcription</keyword>
<dbReference type="InterPro" id="IPR016152">
    <property type="entry name" value="PTrfase/Anion_transptr"/>
</dbReference>
<dbReference type="Proteomes" id="UP000265489">
    <property type="component" value="Unassembled WGS sequence"/>
</dbReference>
<dbReference type="PANTHER" id="PTHR30185">
    <property type="entry name" value="CRYPTIC BETA-GLUCOSIDE BGL OPERON ANTITERMINATOR"/>
    <property type="match status" value="1"/>
</dbReference>
<dbReference type="Proteomes" id="UP000285288">
    <property type="component" value="Unassembled WGS sequence"/>
</dbReference>
<evidence type="ECO:0000313" key="10">
    <source>
        <dbReference type="Proteomes" id="UP000285288"/>
    </source>
</evidence>
<dbReference type="Pfam" id="PF00874">
    <property type="entry name" value="PRD"/>
    <property type="match status" value="2"/>
</dbReference>
<keyword evidence="3" id="KW-0010">Activator</keyword>
<name>A0A395W971_9FIRM</name>
<dbReference type="SUPFAM" id="SSF55804">
    <property type="entry name" value="Phoshotransferase/anion transport protein"/>
    <property type="match status" value="1"/>
</dbReference>
<dbReference type="Pfam" id="PF00359">
    <property type="entry name" value="PTS_EIIA_2"/>
    <property type="match status" value="1"/>
</dbReference>
<dbReference type="InterPro" id="IPR011608">
    <property type="entry name" value="PRD"/>
</dbReference>
<dbReference type="Gene3D" id="1.10.1790.10">
    <property type="entry name" value="PRD domain"/>
    <property type="match status" value="2"/>
</dbReference>
<evidence type="ECO:0000259" key="5">
    <source>
        <dbReference type="PROSITE" id="PS51094"/>
    </source>
</evidence>
<dbReference type="PANTHER" id="PTHR30185:SF18">
    <property type="entry name" value="TRANSCRIPTIONAL REGULATOR MTLR"/>
    <property type="match status" value="1"/>
</dbReference>
<proteinExistence type="predicted"/>
<dbReference type="EMBL" id="QSGD01000060">
    <property type="protein sequence ID" value="RHB01251.1"/>
    <property type="molecule type" value="Genomic_DNA"/>
</dbReference>
<evidence type="ECO:0000256" key="1">
    <source>
        <dbReference type="ARBA" id="ARBA00022737"/>
    </source>
</evidence>
<dbReference type="Pfam" id="PF05043">
    <property type="entry name" value="Mga"/>
    <property type="match status" value="2"/>
</dbReference>
<keyword evidence="2" id="KW-0805">Transcription regulation</keyword>
<keyword evidence="1" id="KW-0677">Repeat</keyword>
<protein>
    <submittedName>
        <fullName evidence="7">PRD domain-containing protein</fullName>
    </submittedName>
</protein>
<evidence type="ECO:0000256" key="3">
    <source>
        <dbReference type="ARBA" id="ARBA00023159"/>
    </source>
</evidence>
<dbReference type="AlphaFoldDB" id="A0A395W971"/>
<dbReference type="InterPro" id="IPR050661">
    <property type="entry name" value="BglG_antiterminators"/>
</dbReference>
<evidence type="ECO:0000313" key="8">
    <source>
        <dbReference type="EMBL" id="RHB01251.1"/>
    </source>
</evidence>
<feature type="domain" description="PRD" evidence="6">
    <location>
        <begin position="189"/>
        <end position="294"/>
    </location>
</feature>
<reference evidence="9 10" key="1">
    <citation type="submission" date="2018-08" db="EMBL/GenBank/DDBJ databases">
        <title>A genome reference for cultivated species of the human gut microbiota.</title>
        <authorList>
            <person name="Zou Y."/>
            <person name="Xue W."/>
            <person name="Luo G."/>
        </authorList>
    </citation>
    <scope>NUCLEOTIDE SEQUENCE [LARGE SCALE GENOMIC DNA]</scope>
    <source>
        <strain evidence="7 9">AF15-20</strain>
        <strain evidence="8 10">AM42-13AC</strain>
    </source>
</reference>
<dbReference type="InterPro" id="IPR007737">
    <property type="entry name" value="Mga_HTH"/>
</dbReference>
<evidence type="ECO:0000256" key="2">
    <source>
        <dbReference type="ARBA" id="ARBA00023015"/>
    </source>
</evidence>
<dbReference type="GO" id="GO:0006355">
    <property type="term" value="P:regulation of DNA-templated transcription"/>
    <property type="evidence" value="ECO:0007669"/>
    <property type="project" value="InterPro"/>
</dbReference>
<gene>
    <name evidence="8" type="ORF">DW907_10870</name>
    <name evidence="7" type="ORF">DWW32_03195</name>
</gene>
<dbReference type="SUPFAM" id="SSF63520">
    <property type="entry name" value="PTS-regulatory domain, PRD"/>
    <property type="match status" value="2"/>
</dbReference>
<comment type="caution">
    <text evidence="7">The sequence shown here is derived from an EMBL/GenBank/DDBJ whole genome shotgun (WGS) entry which is preliminary data.</text>
</comment>
<dbReference type="PROSITE" id="PS51094">
    <property type="entry name" value="PTS_EIIA_TYPE_2"/>
    <property type="match status" value="1"/>
</dbReference>